<name>A0A4D6E351_9CAUD</name>
<sequence length="52" mass="5950">MNNAQPLKPLAQTYEFTNERDAVRFAKAQGGPIHIHIERVARGRWFVDISAK</sequence>
<organism evidence="1 2">
    <name type="scientific">Microbacterium phage PrincePhergus</name>
    <dbReference type="NCBI Taxonomy" id="2562193"/>
    <lineage>
        <taxon>Viruses</taxon>
        <taxon>Duplodnaviria</taxon>
        <taxon>Heunggongvirae</taxon>
        <taxon>Uroviricota</taxon>
        <taxon>Caudoviricetes</taxon>
        <taxon>Kojivirus</taxon>
        <taxon>Kojivirus koji</taxon>
    </lineage>
</organism>
<proteinExistence type="predicted"/>
<dbReference type="EMBL" id="MK620901">
    <property type="protein sequence ID" value="QBZ72921.1"/>
    <property type="molecule type" value="Genomic_DNA"/>
</dbReference>
<reference evidence="1 2" key="1">
    <citation type="submission" date="2019-03" db="EMBL/GenBank/DDBJ databases">
        <authorList>
            <person name="Borsha N.H."/>
            <person name="McKenzie R."/>
            <person name="Ailani S."/>
            <person name="Almanzar G."/>
            <person name="Beggarly V.A."/>
            <person name="Joyner G.L."/>
            <person name="Kim J.H."/>
            <person name="Lin Y.H."/>
            <person name="Liu V."/>
            <person name="Mandell Z.B."/>
            <person name="Mock D.J."/>
            <person name="Nasir A."/>
            <person name="Nguyen Q.A."/>
            <person name="Pareek P."/>
            <person name="Patel N.B."/>
            <person name="Patel P.S."/>
            <person name="Patel S.B."/>
            <person name="Patel T.N."/>
            <person name="Sargent E.J."/>
            <person name="Selamaj E."/>
            <person name="Soroush S."/>
            <person name="Zurlo S.J."/>
            <person name="Dalia R."/>
            <person name="Khakhina S."/>
            <person name="Gurney S.M.R."/>
            <person name="Garlena R.A."/>
            <person name="Russell D.A."/>
            <person name="Pope W.H."/>
            <person name="Jacobs-Sera D."/>
            <person name="Hatfull G.F."/>
        </authorList>
    </citation>
    <scope>NUCLEOTIDE SEQUENCE [LARGE SCALE GENOMIC DNA]</scope>
</reference>
<gene>
    <name evidence="1" type="primary">52</name>
    <name evidence="1" type="ORF">SEA_PRINCEPHERGUS_53</name>
</gene>
<protein>
    <submittedName>
        <fullName evidence="1">Uncharacterized protein</fullName>
    </submittedName>
</protein>
<dbReference type="Proteomes" id="UP000296999">
    <property type="component" value="Segment"/>
</dbReference>
<accession>A0A4D6E351</accession>
<evidence type="ECO:0000313" key="1">
    <source>
        <dbReference type="EMBL" id="QBZ72921.1"/>
    </source>
</evidence>
<evidence type="ECO:0000313" key="2">
    <source>
        <dbReference type="Proteomes" id="UP000296999"/>
    </source>
</evidence>